<accession>A0ABQ5MME4</accession>
<evidence type="ECO:0000256" key="1">
    <source>
        <dbReference type="SAM" id="SignalP"/>
    </source>
</evidence>
<dbReference type="EMBL" id="BRVO01000004">
    <property type="protein sequence ID" value="GLB50566.1"/>
    <property type="molecule type" value="Genomic_DNA"/>
</dbReference>
<organism evidence="2 3">
    <name type="scientific">Neptunitalea lumnitzerae</name>
    <dbReference type="NCBI Taxonomy" id="2965509"/>
    <lineage>
        <taxon>Bacteria</taxon>
        <taxon>Pseudomonadati</taxon>
        <taxon>Bacteroidota</taxon>
        <taxon>Flavobacteriia</taxon>
        <taxon>Flavobacteriales</taxon>
        <taxon>Flavobacteriaceae</taxon>
        <taxon>Neptunitalea</taxon>
    </lineage>
</organism>
<gene>
    <name evidence="2" type="ORF">Y10_29340</name>
</gene>
<reference evidence="2" key="1">
    <citation type="submission" date="2022-07" db="EMBL/GenBank/DDBJ databases">
        <title>Taxonomy of Novel Oxalotrophic and Methylotrophic Bacteria.</title>
        <authorList>
            <person name="Sahin N."/>
            <person name="Tani A."/>
        </authorList>
    </citation>
    <scope>NUCLEOTIDE SEQUENCE</scope>
    <source>
        <strain evidence="2">Y10</strain>
    </source>
</reference>
<evidence type="ECO:0000313" key="2">
    <source>
        <dbReference type="EMBL" id="GLB50566.1"/>
    </source>
</evidence>
<proteinExistence type="predicted"/>
<keyword evidence="3" id="KW-1185">Reference proteome</keyword>
<comment type="caution">
    <text evidence="2">The sequence shown here is derived from an EMBL/GenBank/DDBJ whole genome shotgun (WGS) entry which is preliminary data.</text>
</comment>
<dbReference type="RefSeq" id="WP_281766202.1">
    <property type="nucleotide sequence ID" value="NZ_BRVO01000004.1"/>
</dbReference>
<evidence type="ECO:0000313" key="3">
    <source>
        <dbReference type="Proteomes" id="UP001143543"/>
    </source>
</evidence>
<keyword evidence="1" id="KW-0732">Signal</keyword>
<feature type="signal peptide" evidence="1">
    <location>
        <begin position="1"/>
        <end position="21"/>
    </location>
</feature>
<protein>
    <submittedName>
        <fullName evidence="2">Uncharacterized protein</fullName>
    </submittedName>
</protein>
<dbReference type="Proteomes" id="UP001143543">
    <property type="component" value="Unassembled WGS sequence"/>
</dbReference>
<name>A0ABQ5MME4_9FLAO</name>
<sequence length="135" mass="14614">MKTLVCILIMAVQAVSLNAQSASHSVSKSKSSSSHVSISAKDNGTEYSYRASFDDVLTEKVRKTITATLGTPNDATQRTAIWETNAYEIMLRNGKVTIELEKANTSKAQCTTIKDLGDQISEVLGSPKTPEPPKH</sequence>
<feature type="chain" id="PRO_5045361410" evidence="1">
    <location>
        <begin position="22"/>
        <end position="135"/>
    </location>
</feature>